<gene>
    <name evidence="3" type="ORF">RJ641_003121</name>
</gene>
<dbReference type="AlphaFoldDB" id="A0AAN8VAG2"/>
<protein>
    <submittedName>
        <fullName evidence="3">Glycoside hydrolase family 1</fullName>
    </submittedName>
</protein>
<evidence type="ECO:0000313" key="4">
    <source>
        <dbReference type="Proteomes" id="UP001370490"/>
    </source>
</evidence>
<evidence type="ECO:0000313" key="3">
    <source>
        <dbReference type="EMBL" id="KAK6931328.1"/>
    </source>
</evidence>
<dbReference type="PANTHER" id="PTHR10353:SF302">
    <property type="entry name" value="BETA-GLUCOSIDASE 40"/>
    <property type="match status" value="1"/>
</dbReference>
<dbReference type="Proteomes" id="UP001370490">
    <property type="component" value="Unassembled WGS sequence"/>
</dbReference>
<dbReference type="GO" id="GO:0008422">
    <property type="term" value="F:beta-glucosidase activity"/>
    <property type="evidence" value="ECO:0007669"/>
    <property type="project" value="TreeGrafter"/>
</dbReference>
<dbReference type="EMBL" id="JBAMMX010000011">
    <property type="protein sequence ID" value="KAK6931328.1"/>
    <property type="molecule type" value="Genomic_DNA"/>
</dbReference>
<dbReference type="PRINTS" id="PR00131">
    <property type="entry name" value="GLHYDRLASE1"/>
</dbReference>
<proteinExistence type="inferred from homology"/>
<organism evidence="3 4">
    <name type="scientific">Dillenia turbinata</name>
    <dbReference type="NCBI Taxonomy" id="194707"/>
    <lineage>
        <taxon>Eukaryota</taxon>
        <taxon>Viridiplantae</taxon>
        <taxon>Streptophyta</taxon>
        <taxon>Embryophyta</taxon>
        <taxon>Tracheophyta</taxon>
        <taxon>Spermatophyta</taxon>
        <taxon>Magnoliopsida</taxon>
        <taxon>eudicotyledons</taxon>
        <taxon>Gunneridae</taxon>
        <taxon>Pentapetalae</taxon>
        <taxon>Dilleniales</taxon>
        <taxon>Dilleniaceae</taxon>
        <taxon>Dillenia</taxon>
    </lineage>
</organism>
<comment type="caution">
    <text evidence="3">The sequence shown here is derived from an EMBL/GenBank/DDBJ whole genome shotgun (WGS) entry which is preliminary data.</text>
</comment>
<dbReference type="Pfam" id="PF00232">
    <property type="entry name" value="Glyco_hydro_1"/>
    <property type="match status" value="2"/>
</dbReference>
<accession>A0AAN8VAG2</accession>
<dbReference type="InterPro" id="IPR001360">
    <property type="entry name" value="Glyco_hydro_1"/>
</dbReference>
<evidence type="ECO:0000256" key="1">
    <source>
        <dbReference type="ARBA" id="ARBA00010838"/>
    </source>
</evidence>
<reference evidence="3 4" key="1">
    <citation type="submission" date="2023-12" db="EMBL/GenBank/DDBJ databases">
        <title>A high-quality genome assembly for Dillenia turbinata (Dilleniales).</title>
        <authorList>
            <person name="Chanderbali A."/>
        </authorList>
    </citation>
    <scope>NUCLEOTIDE SEQUENCE [LARGE SCALE GENOMIC DNA]</scope>
    <source>
        <strain evidence="3">LSX21</strain>
        <tissue evidence="3">Leaf</tissue>
    </source>
</reference>
<keyword evidence="4" id="KW-1185">Reference proteome</keyword>
<comment type="similarity">
    <text evidence="1 2">Belongs to the glycosyl hydrolase 1 family.</text>
</comment>
<evidence type="ECO:0000256" key="2">
    <source>
        <dbReference type="RuleBase" id="RU003690"/>
    </source>
</evidence>
<dbReference type="SUPFAM" id="SSF51445">
    <property type="entry name" value="(Trans)glycosidases"/>
    <property type="match status" value="1"/>
</dbReference>
<dbReference type="Gene3D" id="3.20.20.80">
    <property type="entry name" value="Glycosidases"/>
    <property type="match status" value="2"/>
</dbReference>
<dbReference type="InterPro" id="IPR017853">
    <property type="entry name" value="GH"/>
</dbReference>
<name>A0AAN8VAG2_9MAGN</name>
<dbReference type="GO" id="GO:0005975">
    <property type="term" value="P:carbohydrate metabolic process"/>
    <property type="evidence" value="ECO:0007669"/>
    <property type="project" value="InterPro"/>
</dbReference>
<sequence>MCIRSFYGAGIEPYVTLYHWDLPQALEDKYGGWLHPQIIKNNMDNLEYPLMLFGMNQQVILPRTLKQHRELKIFSLAAFKNLKPIGERAHSIWLYMVPEGMRSLMNYIKQKYGNPPVIITENGMDDGNSPFTSIKDALKDEKRIRYFNGYLSNLLAAIRDDGCNVKGYFAWSLLDNWEWASGFTSRFGLYYVDYKHNLTRYAKDSVQWFKKFLIQT</sequence>
<dbReference type="PANTHER" id="PTHR10353">
    <property type="entry name" value="GLYCOSYL HYDROLASE"/>
    <property type="match status" value="1"/>
</dbReference>
<keyword evidence="3" id="KW-0378">Hydrolase</keyword>